<protein>
    <recommendedName>
        <fullName evidence="3">Sialate O-acetylesterase domain-containing protein</fullName>
    </recommendedName>
</protein>
<dbReference type="PANTHER" id="PTHR31988:SF19">
    <property type="entry name" value="9-O-ACETYL-N-ACETYLNEURAMINIC ACID DEACETYLASE-RELATED"/>
    <property type="match status" value="1"/>
</dbReference>
<dbReference type="InterPro" id="IPR005181">
    <property type="entry name" value="SASA"/>
</dbReference>
<feature type="chain" id="PRO_5032272546" description="Sialate O-acetylesterase domain-containing protein" evidence="2">
    <location>
        <begin position="21"/>
        <end position="968"/>
    </location>
</feature>
<reference evidence="4 5" key="1">
    <citation type="submission" date="2020-07" db="EMBL/GenBank/DDBJ databases">
        <title>Roseicoccus Jingziensis gen. nov., sp. nov., isolated from coastal seawater.</title>
        <authorList>
            <person name="Feng X."/>
        </authorList>
    </citation>
    <scope>NUCLEOTIDE SEQUENCE [LARGE SCALE GENOMIC DNA]</scope>
    <source>
        <strain evidence="4 5">N1E253</strain>
    </source>
</reference>
<evidence type="ECO:0000259" key="3">
    <source>
        <dbReference type="Pfam" id="PF03629"/>
    </source>
</evidence>
<dbReference type="Pfam" id="PF03629">
    <property type="entry name" value="SASA"/>
    <property type="match status" value="1"/>
</dbReference>
<organism evidence="4 5">
    <name type="scientific">Oceaniferula marina</name>
    <dbReference type="NCBI Taxonomy" id="2748318"/>
    <lineage>
        <taxon>Bacteria</taxon>
        <taxon>Pseudomonadati</taxon>
        <taxon>Verrucomicrobiota</taxon>
        <taxon>Verrucomicrobiia</taxon>
        <taxon>Verrucomicrobiales</taxon>
        <taxon>Verrucomicrobiaceae</taxon>
        <taxon>Oceaniferula</taxon>
    </lineage>
</organism>
<dbReference type="PANTHER" id="PTHR31988">
    <property type="entry name" value="ESTERASE, PUTATIVE (DUF303)-RELATED"/>
    <property type="match status" value="1"/>
</dbReference>
<dbReference type="Proteomes" id="UP000557872">
    <property type="component" value="Unassembled WGS sequence"/>
</dbReference>
<comment type="caution">
    <text evidence="4">The sequence shown here is derived from an EMBL/GenBank/DDBJ whole genome shotgun (WGS) entry which is preliminary data.</text>
</comment>
<evidence type="ECO:0000256" key="2">
    <source>
        <dbReference type="SAM" id="SignalP"/>
    </source>
</evidence>
<sequence>MKIRTLLAILLPFLAVTSFANTINVNLAIGSDDANTIDTGEKASVGIPGGQTHDGSLWNHIPLRSSGQGAPGLFTAASQNGNHIDLNDTSGADSGVDMVSSGAFYANYANASGANASASGDGALMQSYTLANNSESISLSGLSTWAPHGYRVYLYFDIGPFTRTYGFTVSDGLTSQSYFTADTAGSDSDTDNDGVINWIESTATTSATAITDANYAAFGTFTGDTLTISGADTNRAPICGFQIVPIPASISVNFGIALNDANAVDAGESSIVGMPGSQTTDGSKWNNINLRASGAGAPSTFTAATQGANHINLNDSSGADAGVDMTSSGSFYSNFANSSSPNQSNTGDGGLMQSFLNLNSSESITLDGLASWAPHGYKVYAVFDIGSATRTYAISMTDGTSNQTFWTEDTSGTDADTDNDGVIGWIPSTATSSTSAVTDANYAEFGTFTGNTLTISGDATSGRATLSGLQIVAQTEPSANIVSFTATPSSFTAGESVTLHWNVTDADSVTIDQGVGSVSSTGSSILTPTASTTWTLTATRGNTIITAQTSATLSKGPIDVYLLSGQSNMQGTARSYKLSAELLSIPEIMLYAAGSGVSGSIANKWVGLQPANGSTFGPEMGFGERLRDLCPGRNIALIKYAASGNSLEINFKPGANATDTGNWGGSFTAMVNTFNNGIAALETDGWQPVIKGMCWQQGEQDAKDGLNVPESNTSADDYGANLSHFIDRIREQFANHASPDGIRFVLGQVLPYAPAGGDVDTRFPGRELVRQAELELDEDSGAALAKNNTATVPTNSTDHPSHEQEVDGFKDTDEVHLNATAQLALGKGMAYKMFKLTPLSYTEWSAGHSLIGSATDDDDLDGLDNISEFYLGSHPTNAMDLALPSGQLETIDGKDYLTLAFQRNLNALGTQATPQVSQDLIHWNDEEAPVFIRSIHHGDGTATLHYRSPWSLSAPSTQRTFLRLLITP</sequence>
<gene>
    <name evidence="4" type="ORF">HW115_05515</name>
</gene>
<proteinExistence type="predicted"/>
<evidence type="ECO:0000313" key="5">
    <source>
        <dbReference type="Proteomes" id="UP000557872"/>
    </source>
</evidence>
<dbReference type="InterPro" id="IPR036514">
    <property type="entry name" value="SGNH_hydro_sf"/>
</dbReference>
<feature type="domain" description="Sialate O-acetylesterase" evidence="3">
    <location>
        <begin position="558"/>
        <end position="834"/>
    </location>
</feature>
<accession>A0A851GIW0</accession>
<name>A0A851GIW0_9BACT</name>
<evidence type="ECO:0000313" key="4">
    <source>
        <dbReference type="EMBL" id="NWK55057.1"/>
    </source>
</evidence>
<keyword evidence="2" id="KW-0732">Signal</keyword>
<evidence type="ECO:0000256" key="1">
    <source>
        <dbReference type="ARBA" id="ARBA00022801"/>
    </source>
</evidence>
<dbReference type="InterPro" id="IPR052940">
    <property type="entry name" value="Carb_Esterase_6"/>
</dbReference>
<keyword evidence="5" id="KW-1185">Reference proteome</keyword>
<dbReference type="Gene3D" id="3.40.50.1110">
    <property type="entry name" value="SGNH hydrolase"/>
    <property type="match status" value="1"/>
</dbReference>
<feature type="signal peptide" evidence="2">
    <location>
        <begin position="1"/>
        <end position="20"/>
    </location>
</feature>
<keyword evidence="1" id="KW-0378">Hydrolase</keyword>
<dbReference type="GO" id="GO:0016788">
    <property type="term" value="F:hydrolase activity, acting on ester bonds"/>
    <property type="evidence" value="ECO:0007669"/>
    <property type="project" value="UniProtKB-ARBA"/>
</dbReference>
<dbReference type="AlphaFoldDB" id="A0A851GIW0"/>
<dbReference type="EMBL" id="JACBAZ010000002">
    <property type="protein sequence ID" value="NWK55057.1"/>
    <property type="molecule type" value="Genomic_DNA"/>
</dbReference>
<dbReference type="RefSeq" id="WP_178931598.1">
    <property type="nucleotide sequence ID" value="NZ_JACBAZ010000002.1"/>
</dbReference>
<dbReference type="SUPFAM" id="SSF52266">
    <property type="entry name" value="SGNH hydrolase"/>
    <property type="match status" value="1"/>
</dbReference>